<sequence length="516" mass="57799">MTSSSSSSSATFMTKKCIGIIVATTAVVACIALFSTSSSSNHEQDVTSSSYLQQSIRKLQKRTNRIAPNLPLVIVRLDGYDDDLYDDDQYWSPNHGGHYFNKDDDYTYSYTPVDTTKITPTKGGYGGRQGRSLSEIRFNKIPPIIDGYGNTNAWRYTPSRDYIKGVHSSVFPLMASDYPLVAGSDKVTVIVRETMADSVVLPGDYQLHGDTRPSSYWLEHAYNTPVYPGNPLYWDELRHVVQVQIARRNGDSPSSLNHWPATWEEMSSLTDIANAVKGEYPGYHQATIIEQMFKDGIEMHRDMSPFRSAVDFVGTEVRMASINIWSVEEVAAIDFMLKWNVGMPRPEEVVWLIANGGFTTENDDIPADIVTLIKSMNLSHAAEFTAYEDGSPMHPSYPAMHSAGSTCSYWIPAICKITPDQYCEALRVDYATSYARTVAGVHYQMDNIAGLNIGQRIIRENFPSMMEEKYGYKANMLRTKMEALSFDWNTFDSDACTIDGVSASDFLENAYSADYD</sequence>
<dbReference type="GO" id="GO:0004601">
    <property type="term" value="F:peroxidase activity"/>
    <property type="evidence" value="ECO:0007669"/>
    <property type="project" value="InterPro"/>
</dbReference>
<reference evidence="1 2" key="1">
    <citation type="submission" date="2016-09" db="EMBL/GenBank/DDBJ databases">
        <title>Extensive genetic diversity and differential bi-allelic expression allows diatom success in the polar Southern Ocean.</title>
        <authorList>
            <consortium name="DOE Joint Genome Institute"/>
            <person name="Mock T."/>
            <person name="Otillar R.P."/>
            <person name="Strauss J."/>
            <person name="Dupont C."/>
            <person name="Frickenhaus S."/>
            <person name="Maumus F."/>
            <person name="Mcmullan M."/>
            <person name="Sanges R."/>
            <person name="Schmutz J."/>
            <person name="Toseland A."/>
            <person name="Valas R."/>
            <person name="Veluchamy A."/>
            <person name="Ward B.J."/>
            <person name="Allen A."/>
            <person name="Barry K."/>
            <person name="Falciatore A."/>
            <person name="Ferrante M."/>
            <person name="Fortunato A.E."/>
            <person name="Gloeckner G."/>
            <person name="Gruber A."/>
            <person name="Hipkin R."/>
            <person name="Janech M."/>
            <person name="Kroth P."/>
            <person name="Leese F."/>
            <person name="Lindquist E."/>
            <person name="Lyon B.R."/>
            <person name="Martin J."/>
            <person name="Mayer C."/>
            <person name="Parker M."/>
            <person name="Quesneville H."/>
            <person name="Raymond J."/>
            <person name="Uhlig C."/>
            <person name="Valentin K.U."/>
            <person name="Worden A.Z."/>
            <person name="Armbrust E.V."/>
            <person name="Bowler C."/>
            <person name="Green B."/>
            <person name="Moulton V."/>
            <person name="Van Oosterhout C."/>
            <person name="Grigoriev I."/>
        </authorList>
    </citation>
    <scope>NUCLEOTIDE SEQUENCE [LARGE SCALE GENOMIC DNA]</scope>
    <source>
        <strain evidence="1 2">CCMP1102</strain>
    </source>
</reference>
<dbReference type="InterPro" id="IPR016119">
    <property type="entry name" value="Br/Cl_peroxidase_C"/>
</dbReference>
<accession>A0A1E7EU71</accession>
<dbReference type="InParanoid" id="A0A1E7EU71"/>
<dbReference type="AlphaFoldDB" id="A0A1E7EU71"/>
<organism evidence="1 2">
    <name type="scientific">Fragilariopsis cylindrus CCMP1102</name>
    <dbReference type="NCBI Taxonomy" id="635003"/>
    <lineage>
        <taxon>Eukaryota</taxon>
        <taxon>Sar</taxon>
        <taxon>Stramenopiles</taxon>
        <taxon>Ochrophyta</taxon>
        <taxon>Bacillariophyta</taxon>
        <taxon>Bacillariophyceae</taxon>
        <taxon>Bacillariophycidae</taxon>
        <taxon>Bacillariales</taxon>
        <taxon>Bacillariaceae</taxon>
        <taxon>Fragilariopsis</taxon>
    </lineage>
</organism>
<dbReference type="EMBL" id="KV784377">
    <property type="protein sequence ID" value="OEU09093.1"/>
    <property type="molecule type" value="Genomic_DNA"/>
</dbReference>
<name>A0A1E7EU71_9STRA</name>
<evidence type="ECO:0008006" key="3">
    <source>
        <dbReference type="Google" id="ProtNLM"/>
    </source>
</evidence>
<gene>
    <name evidence="1" type="ORF">FRACYDRAFT_249001</name>
</gene>
<evidence type="ECO:0000313" key="2">
    <source>
        <dbReference type="Proteomes" id="UP000095751"/>
    </source>
</evidence>
<dbReference type="InterPro" id="IPR036938">
    <property type="entry name" value="PAP2/HPO_sf"/>
</dbReference>
<evidence type="ECO:0000313" key="1">
    <source>
        <dbReference type="EMBL" id="OEU09093.1"/>
    </source>
</evidence>
<dbReference type="SUPFAM" id="SSF48317">
    <property type="entry name" value="Acid phosphatase/Vanadium-dependent haloperoxidase"/>
    <property type="match status" value="1"/>
</dbReference>
<proteinExistence type="predicted"/>
<keyword evidence="2" id="KW-1185">Reference proteome</keyword>
<dbReference type="OrthoDB" id="40260at2759"/>
<dbReference type="KEGG" id="fcy:FRACYDRAFT_249001"/>
<dbReference type="Proteomes" id="UP000095751">
    <property type="component" value="Unassembled WGS sequence"/>
</dbReference>
<protein>
    <recommendedName>
        <fullName evidence="3">Acid phosphatase/Vanadium-dependent haloperoxidase</fullName>
    </recommendedName>
</protein>
<dbReference type="Gene3D" id="1.10.606.10">
    <property type="entry name" value="Vanadium-containing Chloroperoxidase, domain 2"/>
    <property type="match status" value="1"/>
</dbReference>